<evidence type="ECO:0000313" key="8">
    <source>
        <dbReference type="Proteomes" id="UP000436006"/>
    </source>
</evidence>
<evidence type="ECO:0000256" key="3">
    <source>
        <dbReference type="ARBA" id="ARBA00022989"/>
    </source>
</evidence>
<feature type="transmembrane region" description="Helical" evidence="5">
    <location>
        <begin position="52"/>
        <end position="71"/>
    </location>
</feature>
<evidence type="ECO:0000256" key="5">
    <source>
        <dbReference type="SAM" id="Phobius"/>
    </source>
</evidence>
<proteinExistence type="predicted"/>
<evidence type="ECO:0000313" key="7">
    <source>
        <dbReference type="EMBL" id="MVM28805.1"/>
    </source>
</evidence>
<dbReference type="Proteomes" id="UP000436006">
    <property type="component" value="Unassembled WGS sequence"/>
</dbReference>
<dbReference type="Pfam" id="PF07690">
    <property type="entry name" value="MFS_1"/>
    <property type="match status" value="1"/>
</dbReference>
<feature type="transmembrane region" description="Helical" evidence="5">
    <location>
        <begin position="233"/>
        <end position="253"/>
    </location>
</feature>
<name>A0A7K1S4Z0_9BACT</name>
<dbReference type="CDD" id="cd17319">
    <property type="entry name" value="MFS_ExuT_GudP_like"/>
    <property type="match status" value="1"/>
</dbReference>
<dbReference type="InterPro" id="IPR000849">
    <property type="entry name" value="Sugar_P_transporter"/>
</dbReference>
<dbReference type="SUPFAM" id="SSF103473">
    <property type="entry name" value="MFS general substrate transporter"/>
    <property type="match status" value="1"/>
</dbReference>
<dbReference type="PIRSF" id="PIRSF002808">
    <property type="entry name" value="Hexose_phosphate_transp"/>
    <property type="match status" value="1"/>
</dbReference>
<feature type="transmembrane region" description="Helical" evidence="5">
    <location>
        <begin position="399"/>
        <end position="418"/>
    </location>
</feature>
<dbReference type="InterPro" id="IPR050382">
    <property type="entry name" value="MFS_Na/Anion_cotransporter"/>
</dbReference>
<dbReference type="RefSeq" id="WP_157582906.1">
    <property type="nucleotide sequence ID" value="NZ_WPIN01000001.1"/>
</dbReference>
<keyword evidence="3 5" id="KW-1133">Transmembrane helix</keyword>
<feature type="transmembrane region" description="Helical" evidence="5">
    <location>
        <begin position="330"/>
        <end position="352"/>
    </location>
</feature>
<dbReference type="Gene3D" id="1.20.1250.20">
    <property type="entry name" value="MFS general substrate transporter like domains"/>
    <property type="match status" value="2"/>
</dbReference>
<evidence type="ECO:0000256" key="1">
    <source>
        <dbReference type="ARBA" id="ARBA00004141"/>
    </source>
</evidence>
<feature type="transmembrane region" description="Helical" evidence="5">
    <location>
        <begin position="168"/>
        <end position="187"/>
    </location>
</feature>
<accession>A0A7K1S4Z0</accession>
<evidence type="ECO:0000256" key="4">
    <source>
        <dbReference type="ARBA" id="ARBA00023136"/>
    </source>
</evidence>
<feature type="transmembrane region" description="Helical" evidence="5">
    <location>
        <begin position="364"/>
        <end position="387"/>
    </location>
</feature>
<feature type="transmembrane region" description="Helical" evidence="5">
    <location>
        <begin position="136"/>
        <end position="156"/>
    </location>
</feature>
<gene>
    <name evidence="7" type="ORF">GO755_02080</name>
</gene>
<keyword evidence="2 5" id="KW-0812">Transmembrane</keyword>
<dbReference type="InterPro" id="IPR020846">
    <property type="entry name" value="MFS_dom"/>
</dbReference>
<feature type="transmembrane region" description="Helical" evidence="5">
    <location>
        <begin position="273"/>
        <end position="294"/>
    </location>
</feature>
<dbReference type="GO" id="GO:0016020">
    <property type="term" value="C:membrane"/>
    <property type="evidence" value="ECO:0007669"/>
    <property type="project" value="UniProtKB-SubCell"/>
</dbReference>
<keyword evidence="8" id="KW-1185">Reference proteome</keyword>
<evidence type="ECO:0000256" key="2">
    <source>
        <dbReference type="ARBA" id="ARBA00022692"/>
    </source>
</evidence>
<feature type="domain" description="Major facilitator superfamily (MFS) profile" evidence="6">
    <location>
        <begin position="13"/>
        <end position="426"/>
    </location>
</feature>
<dbReference type="PROSITE" id="PS50850">
    <property type="entry name" value="MFS"/>
    <property type="match status" value="1"/>
</dbReference>
<feature type="transmembrane region" description="Helical" evidence="5">
    <location>
        <begin position="306"/>
        <end position="324"/>
    </location>
</feature>
<sequence length="434" mass="47927">MFNSKIKNYRWLIVFLLFVATTINYLDRQIIGLLKPILEKEFSWSETDFAHIVMAFTAAYAVGLLLFGWIIDKIGTKTGYSITIIIWSIAGMLHAVARSVTGFSLARIGLGIGEAGNYPAAVKTVAEWFPKKERGLATGLFNAGTSIGVVVAVLIVPWILNHYGWHEVFWITGALGFVWLIFWLLFYEIPAKQSRLTDEELDYITSGQESANSETSTTQPVNWFKLFTYPQTWAYITGKGLIDPIYWFFLFWLPSYFSSTFNLDLKKPSLELMLIYTATTVGSIGGGYLSSWLIKKGWPTIKARKTVLLVLATLELSIILAQFATGVWVAVGLISLAVALHQAWATNIFTLASDMFPKQAVSSVVGIGGTAGALGGILFPMLVGSLLDEYKASGNLAGGYNILFTICGFTYLTAWLIIHLLTRNAKAIDVSELA</sequence>
<reference evidence="7 8" key="1">
    <citation type="submission" date="2019-12" db="EMBL/GenBank/DDBJ databases">
        <title>Spirosoma sp. HMF4905 genome sequencing and assembly.</title>
        <authorList>
            <person name="Kang H."/>
            <person name="Cha I."/>
            <person name="Kim H."/>
            <person name="Joh K."/>
        </authorList>
    </citation>
    <scope>NUCLEOTIDE SEQUENCE [LARGE SCALE GENOMIC DNA]</scope>
    <source>
        <strain evidence="7 8">HMF4905</strain>
    </source>
</reference>
<comment type="subcellular location">
    <subcellularLocation>
        <location evidence="1">Membrane</location>
        <topology evidence="1">Multi-pass membrane protein</topology>
    </subcellularLocation>
</comment>
<comment type="caution">
    <text evidence="7">The sequence shown here is derived from an EMBL/GenBank/DDBJ whole genome shotgun (WGS) entry which is preliminary data.</text>
</comment>
<keyword evidence="4 5" id="KW-0472">Membrane</keyword>
<dbReference type="GO" id="GO:0015134">
    <property type="term" value="F:hexuronate transmembrane transporter activity"/>
    <property type="evidence" value="ECO:0007669"/>
    <property type="project" value="TreeGrafter"/>
</dbReference>
<organism evidence="7 8">
    <name type="scientific">Spirosoma arboris</name>
    <dbReference type="NCBI Taxonomy" id="2682092"/>
    <lineage>
        <taxon>Bacteria</taxon>
        <taxon>Pseudomonadati</taxon>
        <taxon>Bacteroidota</taxon>
        <taxon>Cytophagia</taxon>
        <taxon>Cytophagales</taxon>
        <taxon>Cytophagaceae</taxon>
        <taxon>Spirosoma</taxon>
    </lineage>
</organism>
<dbReference type="InterPro" id="IPR036259">
    <property type="entry name" value="MFS_trans_sf"/>
</dbReference>
<evidence type="ECO:0000259" key="6">
    <source>
        <dbReference type="PROSITE" id="PS50850"/>
    </source>
</evidence>
<dbReference type="InterPro" id="IPR011701">
    <property type="entry name" value="MFS"/>
</dbReference>
<protein>
    <submittedName>
        <fullName evidence="7">MFS transporter</fullName>
    </submittedName>
</protein>
<dbReference type="EMBL" id="WPIN01000001">
    <property type="protein sequence ID" value="MVM28805.1"/>
    <property type="molecule type" value="Genomic_DNA"/>
</dbReference>
<dbReference type="PANTHER" id="PTHR11662">
    <property type="entry name" value="SOLUTE CARRIER FAMILY 17"/>
    <property type="match status" value="1"/>
</dbReference>
<dbReference type="PANTHER" id="PTHR11662:SF285">
    <property type="entry name" value="HEXURONATE TRANSPORTER"/>
    <property type="match status" value="1"/>
</dbReference>
<dbReference type="AlphaFoldDB" id="A0A7K1S4Z0"/>